<proteinExistence type="predicted"/>
<dbReference type="Proteomes" id="UP001589870">
    <property type="component" value="Unassembled WGS sequence"/>
</dbReference>
<dbReference type="RefSeq" id="WP_394302233.1">
    <property type="nucleotide sequence ID" value="NZ_JBHMQT010000037.1"/>
</dbReference>
<name>A0ABV6U6R0_9ACTN</name>
<dbReference type="Gene3D" id="2.40.50.140">
    <property type="entry name" value="Nucleic acid-binding proteins"/>
    <property type="match status" value="1"/>
</dbReference>
<evidence type="ECO:0000313" key="4">
    <source>
        <dbReference type="Proteomes" id="UP001589870"/>
    </source>
</evidence>
<protein>
    <submittedName>
        <fullName evidence="3">Cold-shock protein</fullName>
    </submittedName>
</protein>
<organism evidence="3 4">
    <name type="scientific">Sphaerimonospora cavernae</name>
    <dbReference type="NCBI Taxonomy" id="1740611"/>
    <lineage>
        <taxon>Bacteria</taxon>
        <taxon>Bacillati</taxon>
        <taxon>Actinomycetota</taxon>
        <taxon>Actinomycetes</taxon>
        <taxon>Streptosporangiales</taxon>
        <taxon>Streptosporangiaceae</taxon>
        <taxon>Sphaerimonospora</taxon>
    </lineage>
</organism>
<sequence length="100" mass="11143">MTRGVVAAWYDEEGWGVLDSPEVPGEVFAHFSMISQLGRGYRSLSPGQHVHFTWEDRPQDGYAFSAIEIFIAGEAPSWGRETENSGPGYSSSFHIEFDDV</sequence>
<feature type="region of interest" description="Disordered" evidence="1">
    <location>
        <begin position="78"/>
        <end position="100"/>
    </location>
</feature>
<comment type="caution">
    <text evidence="3">The sequence shown here is derived from an EMBL/GenBank/DDBJ whole genome shotgun (WGS) entry which is preliminary data.</text>
</comment>
<evidence type="ECO:0000256" key="1">
    <source>
        <dbReference type="SAM" id="MobiDB-lite"/>
    </source>
</evidence>
<keyword evidence="4" id="KW-1185">Reference proteome</keyword>
<evidence type="ECO:0000259" key="2">
    <source>
        <dbReference type="PROSITE" id="PS51857"/>
    </source>
</evidence>
<reference evidence="3 4" key="1">
    <citation type="submission" date="2024-09" db="EMBL/GenBank/DDBJ databases">
        <authorList>
            <person name="Sun Q."/>
            <person name="Mori K."/>
        </authorList>
    </citation>
    <scope>NUCLEOTIDE SEQUENCE [LARGE SCALE GENOMIC DNA]</scope>
    <source>
        <strain evidence="3 4">TBRC 1851</strain>
    </source>
</reference>
<gene>
    <name evidence="3" type="ORF">ACFHYQ_17575</name>
</gene>
<dbReference type="PROSITE" id="PS51857">
    <property type="entry name" value="CSD_2"/>
    <property type="match status" value="1"/>
</dbReference>
<dbReference type="InterPro" id="IPR002059">
    <property type="entry name" value="CSP_DNA-bd"/>
</dbReference>
<dbReference type="SUPFAM" id="SSF50249">
    <property type="entry name" value="Nucleic acid-binding proteins"/>
    <property type="match status" value="1"/>
</dbReference>
<feature type="domain" description="CSD" evidence="2">
    <location>
        <begin position="1"/>
        <end position="71"/>
    </location>
</feature>
<dbReference type="EMBL" id="JBHMQT010000037">
    <property type="protein sequence ID" value="MFC0864108.1"/>
    <property type="molecule type" value="Genomic_DNA"/>
</dbReference>
<accession>A0ABV6U6R0</accession>
<feature type="compositionally biased region" description="Polar residues" evidence="1">
    <location>
        <begin position="84"/>
        <end position="93"/>
    </location>
</feature>
<dbReference type="Pfam" id="PF00313">
    <property type="entry name" value="CSD"/>
    <property type="match status" value="1"/>
</dbReference>
<dbReference type="InterPro" id="IPR012340">
    <property type="entry name" value="NA-bd_OB-fold"/>
</dbReference>
<evidence type="ECO:0000313" key="3">
    <source>
        <dbReference type="EMBL" id="MFC0864108.1"/>
    </source>
</evidence>